<reference evidence="2 3" key="1">
    <citation type="submission" date="2014-06" db="EMBL/GenBank/DDBJ databases">
        <authorList>
            <person name="Swart Estienne"/>
        </authorList>
    </citation>
    <scope>NUCLEOTIDE SEQUENCE [LARGE SCALE GENOMIC DNA]</scope>
    <source>
        <strain evidence="2 3">130c</strain>
    </source>
</reference>
<feature type="region of interest" description="Disordered" evidence="1">
    <location>
        <begin position="145"/>
        <end position="166"/>
    </location>
</feature>
<accession>A0A078B2J3</accession>
<dbReference type="OrthoDB" id="327339at2759"/>
<protein>
    <submittedName>
        <fullName evidence="2">Uncharacterized protein</fullName>
    </submittedName>
</protein>
<dbReference type="Proteomes" id="UP000039865">
    <property type="component" value="Unassembled WGS sequence"/>
</dbReference>
<feature type="compositionally biased region" description="Polar residues" evidence="1">
    <location>
        <begin position="262"/>
        <end position="272"/>
    </location>
</feature>
<feature type="compositionally biased region" description="Basic and acidic residues" evidence="1">
    <location>
        <begin position="910"/>
        <end position="923"/>
    </location>
</feature>
<evidence type="ECO:0000256" key="1">
    <source>
        <dbReference type="SAM" id="MobiDB-lite"/>
    </source>
</evidence>
<dbReference type="InParanoid" id="A0A078B2J3"/>
<organism evidence="2 3">
    <name type="scientific">Stylonychia lemnae</name>
    <name type="common">Ciliate</name>
    <dbReference type="NCBI Taxonomy" id="5949"/>
    <lineage>
        <taxon>Eukaryota</taxon>
        <taxon>Sar</taxon>
        <taxon>Alveolata</taxon>
        <taxon>Ciliophora</taxon>
        <taxon>Intramacronucleata</taxon>
        <taxon>Spirotrichea</taxon>
        <taxon>Stichotrichia</taxon>
        <taxon>Sporadotrichida</taxon>
        <taxon>Oxytrichidae</taxon>
        <taxon>Stylonychinae</taxon>
        <taxon>Stylonychia</taxon>
    </lineage>
</organism>
<evidence type="ECO:0000313" key="2">
    <source>
        <dbReference type="EMBL" id="CDW88704.1"/>
    </source>
</evidence>
<name>A0A078B2J3_STYLE</name>
<feature type="compositionally biased region" description="Basic residues" evidence="1">
    <location>
        <begin position="275"/>
        <end position="289"/>
    </location>
</feature>
<proteinExistence type="predicted"/>
<gene>
    <name evidence="2" type="primary">Contig17359.g18477</name>
    <name evidence="2" type="ORF">STYLEM_17828</name>
</gene>
<sequence length="1345" mass="156082">MDTDSNSQSLTSVIKNNSTAMVLTQLSPELAESMVLFSSNDPPPTQPNTEFNLKSEAIAEENSQECFSDNNQGMDEEEEDESQYNNEFSNINQKALIQKKAKKSSKKIANVMQLMNQTMNITAQSKFINDSEKFLASMYKQLFSNKKRKKSKRNKQGTNGQQQHLLNDPSFEIRNINANVGGTELKTNLLSFQADYTDSANTNTQNNHQHSNLPMHILQQSKPLDEVQEYIIDESTDQFSSIQLQNTATTNRQLNDYALSQRMPNETMNNTYEKQKKKKSKQRKNKHKKKKFLNEINQNNSLSLKRPDIQDYASAGANDRFLIQDKYIANQLKTVTNRFIDDSQNQINSTFDSYLEKESDQLFKELTFQSTQNSFFNRRNNQQDRPQTLLDMKQHQINKNDYINYQINAGEINQLEQIIQNKRIKTAEKTSKGFKRNRLEALFASKNTSKKGLNNTAYMSANPHLADDNSLGSDGVQLFKQVSLPVPQSRNQSNIGVDREGVAGIVNNLQFSDIKSIDTTTNNTQKKSTNRMLPMADWNNRLQHLLLKSTPKKNCFGCIPPEEKAEHQFHSFSNMTQYNTHHHHQPTTAFSNQDRSNSNLRQQQQHQRQQIPMTSNNKVRAIKTLREDNSTTNTIKNTYNQIGVSFNTSNLDVSINDSSYNMNNQNIHTQKRRILSNDMEKAGNAVTRKQLQNKEDIMNNTMTTLLNNASYLQGRNKFVKLRPQGGGGGTVDMEKISKLAKPKQNRNVEATYQSNKTTTNTSNSKFVNKRQYFLKDSISKQTDSNQINNLKIDIHNRTTIVNNQIFSNNENSKNSIINKFIQDTPIDLEPSVVQNQAENGQQQHGLVLKPLEKLSQKNKYYQRSQLSNHHHDHSIDTERTEIEGYRQFKIEQMKNYKYHERRRQCCQQVDHQRSVESQDRQYKSLELGQRSQSRSLNSSQMSIRSNRNQSPLLQQSKRKFVKLVQGKIMVGSRAMSIEDFHKMRDVSQRESQNLFQSITTKANAGINIQEEEYDRFRQSSPNQKNHQESESLLVKFNTSIQTDTSFFNQATSTDWTDSQLYQNMIEENPNYNEEELIQMVIEQELEKEDEQVQAGARTTLFYHYKKSRKIYSQIECEYHANILKKKLHRKDHFDEEHLYDIYFIALKTLGALMTLLMLYPQWKKIERLYGTDESQITVENCIKVLVRAKKMYEARTIMIKIIKLVIERESLKKKLGKMRIEQPSEGDGAVTNQEETTQSLQKVTGRILSQIANLQEEHKIFKRPFIMNGMDYLEELKKEFNELQSQFKAKYYLEFNIQSENETFQVQDDSNEQLAPQQIVKDQTIVKSEEIQHAQIEVNNPENQN</sequence>
<evidence type="ECO:0000313" key="3">
    <source>
        <dbReference type="Proteomes" id="UP000039865"/>
    </source>
</evidence>
<feature type="compositionally biased region" description="Basic residues" evidence="1">
    <location>
        <begin position="145"/>
        <end position="155"/>
    </location>
</feature>
<feature type="region of interest" description="Disordered" evidence="1">
    <location>
        <begin position="260"/>
        <end position="289"/>
    </location>
</feature>
<feature type="region of interest" description="Disordered" evidence="1">
    <location>
        <begin position="908"/>
        <end position="954"/>
    </location>
</feature>
<dbReference type="EMBL" id="CCKQ01016822">
    <property type="protein sequence ID" value="CDW88704.1"/>
    <property type="molecule type" value="Genomic_DNA"/>
</dbReference>
<keyword evidence="3" id="KW-1185">Reference proteome</keyword>
<feature type="region of interest" description="Disordered" evidence="1">
    <location>
        <begin position="579"/>
        <end position="616"/>
    </location>
</feature>
<feature type="compositionally biased region" description="Low complexity" evidence="1">
    <location>
        <begin position="929"/>
        <end position="945"/>
    </location>
</feature>
<feature type="compositionally biased region" description="Low complexity" evidence="1">
    <location>
        <begin position="591"/>
        <end position="610"/>
    </location>
</feature>
<feature type="compositionally biased region" description="Polar residues" evidence="1">
    <location>
        <begin position="156"/>
        <end position="165"/>
    </location>
</feature>